<dbReference type="Pfam" id="PF02586">
    <property type="entry name" value="SRAP"/>
    <property type="match status" value="1"/>
</dbReference>
<accession>A0A2S8IGP6</accession>
<keyword evidence="7" id="KW-0456">Lyase</keyword>
<dbReference type="GO" id="GO:0106300">
    <property type="term" value="P:protein-DNA covalent cross-linking repair"/>
    <property type="evidence" value="ECO:0007669"/>
    <property type="project" value="InterPro"/>
</dbReference>
<dbReference type="PANTHER" id="PTHR13604:SF0">
    <property type="entry name" value="ABASIC SITE PROCESSING PROTEIN HMCES"/>
    <property type="match status" value="1"/>
</dbReference>
<keyword evidence="6" id="KW-0238">DNA-binding</keyword>
<comment type="similarity">
    <text evidence="1 8">Belongs to the SOS response-associated peptidase family.</text>
</comment>
<dbReference type="GO" id="GO:0006508">
    <property type="term" value="P:proteolysis"/>
    <property type="evidence" value="ECO:0007669"/>
    <property type="project" value="UniProtKB-KW"/>
</dbReference>
<comment type="caution">
    <text evidence="9">The sequence shown here is derived from an EMBL/GenBank/DDBJ whole genome shotgun (WGS) entry which is preliminary data.</text>
</comment>
<dbReference type="EC" id="3.4.-.-" evidence="8"/>
<evidence type="ECO:0000313" key="10">
    <source>
        <dbReference type="Proteomes" id="UP000239290"/>
    </source>
</evidence>
<evidence type="ECO:0000256" key="1">
    <source>
        <dbReference type="ARBA" id="ARBA00008136"/>
    </source>
</evidence>
<dbReference type="GO" id="GO:0008233">
    <property type="term" value="F:peptidase activity"/>
    <property type="evidence" value="ECO:0007669"/>
    <property type="project" value="UniProtKB-KW"/>
</dbReference>
<name>A0A2S8IGP6_RHOOP</name>
<dbReference type="RefSeq" id="WP_105423714.1">
    <property type="nucleotide sequence ID" value="NZ_PUIO01000095.1"/>
</dbReference>
<sequence>MCGRYASTTSRGSLLETFEIDPERADLELAPDYNVAPTKTSPVVIARVPKDTDDERPQRQLRNLKWGLTPFWAKDPKIGSRMINARAETVHEKPAYRQCFRSRRGIVPVSGFYEWFPTEEVGKSGKPLKQPYYIHPAESDILPLAGIFDFWRNPDVPDDDPDAWLVTFCVITTNSTDDVGHIHDRMPMSVAPENWADWLDPTNTDVDYARSLMAPPAPGSLETYPVSKAVNNVRNNGEALLKPITLEDAH</sequence>
<proteinExistence type="inferred from homology"/>
<evidence type="ECO:0000256" key="2">
    <source>
        <dbReference type="ARBA" id="ARBA00022670"/>
    </source>
</evidence>
<dbReference type="GO" id="GO:0003697">
    <property type="term" value="F:single-stranded DNA binding"/>
    <property type="evidence" value="ECO:0007669"/>
    <property type="project" value="InterPro"/>
</dbReference>
<keyword evidence="4 8" id="KW-0378">Hydrolase</keyword>
<protein>
    <recommendedName>
        <fullName evidence="8">Abasic site processing protein</fullName>
        <ecNumber evidence="8">3.4.-.-</ecNumber>
    </recommendedName>
</protein>
<dbReference type="InterPro" id="IPR003738">
    <property type="entry name" value="SRAP"/>
</dbReference>
<dbReference type="InterPro" id="IPR036590">
    <property type="entry name" value="SRAP-like"/>
</dbReference>
<evidence type="ECO:0000256" key="3">
    <source>
        <dbReference type="ARBA" id="ARBA00022763"/>
    </source>
</evidence>
<organism evidence="9 10">
    <name type="scientific">Rhodococcus opacus</name>
    <name type="common">Nocardia opaca</name>
    <dbReference type="NCBI Taxonomy" id="37919"/>
    <lineage>
        <taxon>Bacteria</taxon>
        <taxon>Bacillati</taxon>
        <taxon>Actinomycetota</taxon>
        <taxon>Actinomycetes</taxon>
        <taxon>Mycobacteriales</taxon>
        <taxon>Nocardiaceae</taxon>
        <taxon>Rhodococcus</taxon>
    </lineage>
</organism>
<dbReference type="GO" id="GO:0016829">
    <property type="term" value="F:lyase activity"/>
    <property type="evidence" value="ECO:0007669"/>
    <property type="project" value="UniProtKB-KW"/>
</dbReference>
<evidence type="ECO:0000256" key="8">
    <source>
        <dbReference type="RuleBase" id="RU364100"/>
    </source>
</evidence>
<dbReference type="SUPFAM" id="SSF143081">
    <property type="entry name" value="BB1717-like"/>
    <property type="match status" value="1"/>
</dbReference>
<keyword evidence="5" id="KW-0190">Covalent protein-DNA linkage</keyword>
<dbReference type="Gene3D" id="3.90.1680.10">
    <property type="entry name" value="SOS response associated peptidase-like"/>
    <property type="match status" value="1"/>
</dbReference>
<gene>
    <name evidence="9" type="ORF">C5613_41670</name>
</gene>
<dbReference type="EMBL" id="PUIO01000095">
    <property type="protein sequence ID" value="PQP13940.1"/>
    <property type="molecule type" value="Genomic_DNA"/>
</dbReference>
<dbReference type="AlphaFoldDB" id="A0A2S8IGP6"/>
<evidence type="ECO:0000256" key="5">
    <source>
        <dbReference type="ARBA" id="ARBA00023124"/>
    </source>
</evidence>
<evidence type="ECO:0000313" key="9">
    <source>
        <dbReference type="EMBL" id="PQP13940.1"/>
    </source>
</evidence>
<evidence type="ECO:0000256" key="6">
    <source>
        <dbReference type="ARBA" id="ARBA00023125"/>
    </source>
</evidence>
<evidence type="ECO:0000256" key="7">
    <source>
        <dbReference type="ARBA" id="ARBA00023239"/>
    </source>
</evidence>
<dbReference type="PANTHER" id="PTHR13604">
    <property type="entry name" value="DC12-RELATED"/>
    <property type="match status" value="1"/>
</dbReference>
<dbReference type="Proteomes" id="UP000239290">
    <property type="component" value="Unassembled WGS sequence"/>
</dbReference>
<keyword evidence="2 8" id="KW-0645">Protease</keyword>
<evidence type="ECO:0000256" key="4">
    <source>
        <dbReference type="ARBA" id="ARBA00022801"/>
    </source>
</evidence>
<keyword evidence="3" id="KW-0227">DNA damage</keyword>
<reference evidence="10" key="1">
    <citation type="submission" date="2018-02" db="EMBL/GenBank/DDBJ databases">
        <title>Draft genome sequencing of Rhodococcus opacus KU647198.</title>
        <authorList>
            <person name="Zheng B.-X."/>
        </authorList>
    </citation>
    <scope>NUCLEOTIDE SEQUENCE [LARGE SCALE GENOMIC DNA]</scope>
    <source>
        <strain evidence="10">04-OD7</strain>
    </source>
</reference>